<keyword evidence="7" id="KW-1185">Reference proteome</keyword>
<organism evidence="6 7">
    <name type="scientific">Paraflavitalea soli</name>
    <dbReference type="NCBI Taxonomy" id="2315862"/>
    <lineage>
        <taxon>Bacteria</taxon>
        <taxon>Pseudomonadati</taxon>
        <taxon>Bacteroidota</taxon>
        <taxon>Chitinophagia</taxon>
        <taxon>Chitinophagales</taxon>
        <taxon>Chitinophagaceae</taxon>
        <taxon>Paraflavitalea</taxon>
    </lineage>
</organism>
<name>A0A3B7MRU9_9BACT</name>
<accession>A0A3B7MRU9</accession>
<comment type="similarity">
    <text evidence="1">Belongs to the glycosyltransferase 2 family.</text>
</comment>
<reference evidence="6 7" key="1">
    <citation type="submission" date="2018-09" db="EMBL/GenBank/DDBJ databases">
        <title>Genome sequencing of strain 6GH32-13.</title>
        <authorList>
            <person name="Weon H.-Y."/>
            <person name="Heo J."/>
            <person name="Kwon S.-W."/>
        </authorList>
    </citation>
    <scope>NUCLEOTIDE SEQUENCE [LARGE SCALE GENOMIC DNA]</scope>
    <source>
        <strain evidence="6 7">5GH32-13</strain>
    </source>
</reference>
<keyword evidence="2" id="KW-0328">Glycosyltransferase</keyword>
<evidence type="ECO:0000313" key="6">
    <source>
        <dbReference type="EMBL" id="AXY76557.1"/>
    </source>
</evidence>
<feature type="transmembrane region" description="Helical" evidence="4">
    <location>
        <begin position="289"/>
        <end position="309"/>
    </location>
</feature>
<sequence length="385" mass="44310">MPIFLFIFFLLMVGYAILINFYHRSWNRLQSFKLPPDTKPSTFISVIVAARNEEKNLPALLDSLNNQRYPQSLYEVIIVNDHSTDNTWSILQQAAYPELRLRPLNLSAYINKDETSRSFKKKAIETGIQQSNGSLIVTTDADCRFGEHWLESIAAFYESTQAKFIAAPVKIIARPTLLGIFQSLDFITLQGITGASVSQRFHSMCNGANLAYEKKAFEEVNGFEGIDNIPSGDDMLLMHKIYKKYPEQVFYLKAKEAIVSTDPASSWKAFFHQRIRWASKADSYDDKRIFWTLLLVYLINVCFLVAAVAAFWHNIWLFFCLILLLAKVLIEFPFVHSAAIFFDQGSLMKYFPFLQPIHILYTIIAGWLGKFGKYEWKGRVIRKQA</sequence>
<keyword evidence="4" id="KW-0812">Transmembrane</keyword>
<dbReference type="GO" id="GO:0016757">
    <property type="term" value="F:glycosyltransferase activity"/>
    <property type="evidence" value="ECO:0007669"/>
    <property type="project" value="UniProtKB-KW"/>
</dbReference>
<keyword evidence="4" id="KW-1133">Transmembrane helix</keyword>
<dbReference type="AlphaFoldDB" id="A0A3B7MRU9"/>
<dbReference type="PANTHER" id="PTHR43630:SF1">
    <property type="entry name" value="POLY-BETA-1,6-N-ACETYL-D-GLUCOSAMINE SYNTHASE"/>
    <property type="match status" value="1"/>
</dbReference>
<feature type="transmembrane region" description="Helical" evidence="4">
    <location>
        <begin position="347"/>
        <end position="368"/>
    </location>
</feature>
<dbReference type="InterPro" id="IPR029044">
    <property type="entry name" value="Nucleotide-diphossugar_trans"/>
</dbReference>
<gene>
    <name evidence="6" type="ORF">D3H65_22280</name>
</gene>
<evidence type="ECO:0000256" key="3">
    <source>
        <dbReference type="ARBA" id="ARBA00022679"/>
    </source>
</evidence>
<dbReference type="Pfam" id="PF00535">
    <property type="entry name" value="Glycos_transf_2"/>
    <property type="match status" value="1"/>
</dbReference>
<feature type="transmembrane region" description="Helical" evidence="4">
    <location>
        <begin position="315"/>
        <end position="335"/>
    </location>
</feature>
<dbReference type="SUPFAM" id="SSF53448">
    <property type="entry name" value="Nucleotide-diphospho-sugar transferases"/>
    <property type="match status" value="1"/>
</dbReference>
<evidence type="ECO:0000259" key="5">
    <source>
        <dbReference type="Pfam" id="PF00535"/>
    </source>
</evidence>
<feature type="transmembrane region" description="Helical" evidence="4">
    <location>
        <begin position="6"/>
        <end position="23"/>
    </location>
</feature>
<evidence type="ECO:0000256" key="1">
    <source>
        <dbReference type="ARBA" id="ARBA00006739"/>
    </source>
</evidence>
<evidence type="ECO:0000256" key="2">
    <source>
        <dbReference type="ARBA" id="ARBA00022676"/>
    </source>
</evidence>
<dbReference type="RefSeq" id="WP_119052434.1">
    <property type="nucleotide sequence ID" value="NZ_CP032157.1"/>
</dbReference>
<keyword evidence="4" id="KW-0472">Membrane</keyword>
<evidence type="ECO:0000256" key="4">
    <source>
        <dbReference type="SAM" id="Phobius"/>
    </source>
</evidence>
<evidence type="ECO:0000313" key="7">
    <source>
        <dbReference type="Proteomes" id="UP000263900"/>
    </source>
</evidence>
<keyword evidence="3 6" id="KW-0808">Transferase</keyword>
<dbReference type="InterPro" id="IPR001173">
    <property type="entry name" value="Glyco_trans_2-like"/>
</dbReference>
<protein>
    <submittedName>
        <fullName evidence="6">Glycosyltransferase</fullName>
    </submittedName>
</protein>
<dbReference type="PANTHER" id="PTHR43630">
    <property type="entry name" value="POLY-BETA-1,6-N-ACETYL-D-GLUCOSAMINE SYNTHASE"/>
    <property type="match status" value="1"/>
</dbReference>
<dbReference type="KEGG" id="pseg:D3H65_22280"/>
<proteinExistence type="inferred from homology"/>
<dbReference type="OrthoDB" id="9805625at2"/>
<dbReference type="Gene3D" id="3.90.550.10">
    <property type="entry name" value="Spore Coat Polysaccharide Biosynthesis Protein SpsA, Chain A"/>
    <property type="match status" value="1"/>
</dbReference>
<dbReference type="EMBL" id="CP032157">
    <property type="protein sequence ID" value="AXY76557.1"/>
    <property type="molecule type" value="Genomic_DNA"/>
</dbReference>
<feature type="domain" description="Glycosyltransferase 2-like" evidence="5">
    <location>
        <begin position="45"/>
        <end position="178"/>
    </location>
</feature>
<dbReference type="Proteomes" id="UP000263900">
    <property type="component" value="Chromosome"/>
</dbReference>